<evidence type="ECO:0000313" key="6">
    <source>
        <dbReference type="EMBL" id="MBD2738128.1"/>
    </source>
</evidence>
<dbReference type="EMBL" id="JACJTU010000043">
    <property type="protein sequence ID" value="MBD2738128.1"/>
    <property type="molecule type" value="Genomic_DNA"/>
</dbReference>
<evidence type="ECO:0000256" key="5">
    <source>
        <dbReference type="ARBA" id="ARBA00022764"/>
    </source>
</evidence>
<evidence type="ECO:0000256" key="1">
    <source>
        <dbReference type="ARBA" id="ARBA00004418"/>
    </source>
</evidence>
<dbReference type="CDD" id="cd13590">
    <property type="entry name" value="PBP2_PotD_PotF_like"/>
    <property type="match status" value="1"/>
</dbReference>
<keyword evidence="7" id="KW-1185">Reference proteome</keyword>
<dbReference type="InterPro" id="IPR006059">
    <property type="entry name" value="SBP"/>
</dbReference>
<evidence type="ECO:0000256" key="2">
    <source>
        <dbReference type="ARBA" id="ARBA00008520"/>
    </source>
</evidence>
<dbReference type="PROSITE" id="PS01037">
    <property type="entry name" value="SBP_BACTERIAL_1"/>
    <property type="match status" value="1"/>
</dbReference>
<proteinExistence type="inferred from homology"/>
<gene>
    <name evidence="6" type="ORF">H6H03_30310</name>
</gene>
<keyword evidence="5" id="KW-0574">Periplasm</keyword>
<keyword evidence="4" id="KW-0732">Signal</keyword>
<dbReference type="PANTHER" id="PTHR30222:SF17">
    <property type="entry name" value="SPERMIDINE_PUTRESCINE-BINDING PERIPLASMIC PROTEIN"/>
    <property type="match status" value="1"/>
</dbReference>
<evidence type="ECO:0000313" key="7">
    <source>
        <dbReference type="Proteomes" id="UP000637383"/>
    </source>
</evidence>
<accession>A0ABR8KIV6</accession>
<dbReference type="InterPro" id="IPR006311">
    <property type="entry name" value="TAT_signal"/>
</dbReference>
<evidence type="ECO:0000256" key="3">
    <source>
        <dbReference type="ARBA" id="ARBA00022448"/>
    </source>
</evidence>
<reference evidence="6 7" key="1">
    <citation type="journal article" date="2020" name="ISME J.">
        <title>Comparative genomics reveals insights into cyanobacterial evolution and habitat adaptation.</title>
        <authorList>
            <person name="Chen M.Y."/>
            <person name="Teng W.K."/>
            <person name="Zhao L."/>
            <person name="Hu C.X."/>
            <person name="Zhou Y.K."/>
            <person name="Han B.P."/>
            <person name="Song L.R."/>
            <person name="Shu W.S."/>
        </authorList>
    </citation>
    <scope>NUCLEOTIDE SEQUENCE [LARGE SCALE GENOMIC DNA]</scope>
    <source>
        <strain evidence="6 7">FACHB-159</strain>
    </source>
</reference>
<dbReference type="RefSeq" id="WP_190958684.1">
    <property type="nucleotide sequence ID" value="NZ_JACJTU010000043.1"/>
</dbReference>
<comment type="similarity">
    <text evidence="2">Belongs to the bacterial solute-binding protein 1 family.</text>
</comment>
<dbReference type="SUPFAM" id="SSF53850">
    <property type="entry name" value="Periplasmic binding protein-like II"/>
    <property type="match status" value="1"/>
</dbReference>
<comment type="caution">
    <text evidence="6">The sequence shown here is derived from an EMBL/GenBank/DDBJ whole genome shotgun (WGS) entry which is preliminary data.</text>
</comment>
<name>A0ABR8KIV6_9NOSO</name>
<comment type="subcellular location">
    <subcellularLocation>
        <location evidence="1">Periplasm</location>
    </subcellularLocation>
</comment>
<dbReference type="PRINTS" id="PR00909">
    <property type="entry name" value="SPERMDNBNDNG"/>
</dbReference>
<organism evidence="6 7">
    <name type="scientific">Nostoc paludosum FACHB-159</name>
    <dbReference type="NCBI Taxonomy" id="2692908"/>
    <lineage>
        <taxon>Bacteria</taxon>
        <taxon>Bacillati</taxon>
        <taxon>Cyanobacteriota</taxon>
        <taxon>Cyanophyceae</taxon>
        <taxon>Nostocales</taxon>
        <taxon>Nostocaceae</taxon>
        <taxon>Nostoc</taxon>
    </lineage>
</organism>
<protein>
    <submittedName>
        <fullName evidence="6">Spermidine/putrescine ABC transporter substrate-binding protein</fullName>
    </submittedName>
</protein>
<dbReference type="Gene3D" id="3.40.190.10">
    <property type="entry name" value="Periplasmic binding protein-like II"/>
    <property type="match status" value="2"/>
</dbReference>
<dbReference type="PIRSF" id="PIRSF019574">
    <property type="entry name" value="Periplasmic_polyamine_BP"/>
    <property type="match status" value="1"/>
</dbReference>
<dbReference type="PANTHER" id="PTHR30222">
    <property type="entry name" value="SPERMIDINE/PUTRESCINE-BINDING PERIPLASMIC PROTEIN"/>
    <property type="match status" value="1"/>
</dbReference>
<sequence length="361" mass="41070">MTKRRQFLKGLAALSSLPLTSCGWRLAQVRANSTTSGRSDQLYIYTWTQYTDKQLLKTFSTQTGMKVLADVYDSNDVMLAKLQAGGGSAYSIIYPSDYMVQKMVDKGLLIEINHDRLIGLENLFSRFSNPIYDPNNRYSIPFNWGTTGFIYNSEKLQDTPEDWDYLWQNQDKLNKRMTLLNDVREVMGAVLRMLGYSYNSKNELEIKQAYDKLKVLKPAIAAFDTDAWQNQILGGDLVLAMCYSADAVKISKENPKFKYVIPRSGSSLWTDTIVIPKTAPNLAGAYAWINMILQPEVAAQISQRLNISTPNSAGFEQLPKRIQNNYNLFPPESLLANCQRISPVGEFEEVYERYWTQLTSS</sequence>
<dbReference type="InterPro" id="IPR001188">
    <property type="entry name" value="Sperm_putr-bd"/>
</dbReference>
<dbReference type="Proteomes" id="UP000637383">
    <property type="component" value="Unassembled WGS sequence"/>
</dbReference>
<dbReference type="InterPro" id="IPR006061">
    <property type="entry name" value="SBP_1_CS"/>
</dbReference>
<dbReference type="PROSITE" id="PS51318">
    <property type="entry name" value="TAT"/>
    <property type="match status" value="1"/>
</dbReference>
<keyword evidence="3" id="KW-0813">Transport</keyword>
<dbReference type="Pfam" id="PF13416">
    <property type="entry name" value="SBP_bac_8"/>
    <property type="match status" value="1"/>
</dbReference>
<evidence type="ECO:0000256" key="4">
    <source>
        <dbReference type="ARBA" id="ARBA00022729"/>
    </source>
</evidence>